<dbReference type="CDD" id="cd06223">
    <property type="entry name" value="PRTases_typeI"/>
    <property type="match status" value="1"/>
</dbReference>
<dbReference type="InterPro" id="IPR000836">
    <property type="entry name" value="PRTase_dom"/>
</dbReference>
<organism evidence="3 4">
    <name type="scientific">Cohnella lupini</name>
    <dbReference type="NCBI Taxonomy" id="1294267"/>
    <lineage>
        <taxon>Bacteria</taxon>
        <taxon>Bacillati</taxon>
        <taxon>Bacillota</taxon>
        <taxon>Bacilli</taxon>
        <taxon>Bacillales</taxon>
        <taxon>Paenibacillaceae</taxon>
        <taxon>Cohnella</taxon>
    </lineage>
</organism>
<feature type="domain" description="TRSP" evidence="1">
    <location>
        <begin position="322"/>
        <end position="441"/>
    </location>
</feature>
<dbReference type="Proteomes" id="UP000256869">
    <property type="component" value="Unassembled WGS sequence"/>
</dbReference>
<dbReference type="InterPro" id="IPR029057">
    <property type="entry name" value="PRTase-like"/>
</dbReference>
<dbReference type="AlphaFoldDB" id="A0A3D9IN88"/>
<gene>
    <name evidence="3" type="ORF">DFP95_104151</name>
</gene>
<dbReference type="SUPFAM" id="SSF53271">
    <property type="entry name" value="PRTase-like"/>
    <property type="match status" value="1"/>
</dbReference>
<feature type="domain" description="Orotate phosphoribosyltransferase-like" evidence="2">
    <location>
        <begin position="44"/>
        <end position="264"/>
    </location>
</feature>
<keyword evidence="4" id="KW-1185">Reference proteome</keyword>
<dbReference type="InterPro" id="IPR011214">
    <property type="entry name" value="UCP020967"/>
</dbReference>
<keyword evidence="3" id="KW-0808">Transferase</keyword>
<keyword evidence="3" id="KW-0328">Glycosyltransferase</keyword>
<evidence type="ECO:0000259" key="2">
    <source>
        <dbReference type="Pfam" id="PF15609"/>
    </source>
</evidence>
<accession>A0A3D9IN88</accession>
<evidence type="ECO:0000313" key="3">
    <source>
        <dbReference type="EMBL" id="RED63157.1"/>
    </source>
</evidence>
<evidence type="ECO:0000259" key="1">
    <source>
        <dbReference type="Pfam" id="PF12500"/>
    </source>
</evidence>
<dbReference type="Gene3D" id="3.40.50.2020">
    <property type="match status" value="1"/>
</dbReference>
<dbReference type="OrthoDB" id="56827at2"/>
<dbReference type="InterPro" id="IPR022537">
    <property type="entry name" value="TRSP_dom"/>
</dbReference>
<dbReference type="EMBL" id="QRDY01000004">
    <property type="protein sequence ID" value="RED63157.1"/>
    <property type="molecule type" value="Genomic_DNA"/>
</dbReference>
<proteinExistence type="predicted"/>
<reference evidence="3 4" key="1">
    <citation type="submission" date="2018-07" db="EMBL/GenBank/DDBJ databases">
        <title>Genomic Encyclopedia of Type Strains, Phase III (KMG-III): the genomes of soil and plant-associated and newly described type strains.</title>
        <authorList>
            <person name="Whitman W."/>
        </authorList>
    </citation>
    <scope>NUCLEOTIDE SEQUENCE [LARGE SCALE GENOMIC DNA]</scope>
    <source>
        <strain evidence="3 4">CECT 8236</strain>
    </source>
</reference>
<comment type="caution">
    <text evidence="3">The sequence shown here is derived from an EMBL/GenBank/DDBJ whole genome shotgun (WGS) entry which is preliminary data.</text>
</comment>
<evidence type="ECO:0000313" key="4">
    <source>
        <dbReference type="Proteomes" id="UP000256869"/>
    </source>
</evidence>
<dbReference type="Pfam" id="PF15609">
    <property type="entry name" value="PRTase_2"/>
    <property type="match status" value="1"/>
</dbReference>
<dbReference type="RefSeq" id="WP_115992445.1">
    <property type="nucleotide sequence ID" value="NZ_QRDY01000004.1"/>
</dbReference>
<sequence>MKNTTSPASSPILSERERLYNILDELQVEVKVSSNPYRLELDDLFRMAARINKKRGFLFVSKLLGKHLPVHPSLSLVSGAMLGCLYESCILGRTPEVSVEQLREVFLDKGQADGIYRRMMESKIVVEEPTLFIGFAETATALGHSMFDAFGGNVTFLHTTRENIGDIRSLINFEEEHSHAVSHRCYAEDSDLFSRASRIVLVDDEITTGNTSLNIIKELFETFGHRDFVVASLLDWRSSADRQRFAELEREHGITIRCLSLVEGSITVKGSPVEEQRRLPVEPSKEPITMKKHRIGMFFEHRSTAADKGDYRDSIAPYLLHSGRFGMNAEQGEALDLEVGRAADYMIALRTGKRILCMGTGEFMYIPMRIANLMGDEVYYQSTTRSPIHPMQREGYAITSAYRFDSVDDASTANYMYNLSSGQYDEAFVFVEREYDETRGESFERALSLIGIPIVHIVFCG</sequence>
<protein>
    <submittedName>
        <fullName evidence="3">Phosphoribosyltransferase-like predicted ribonucleoside biosynthesis protein</fullName>
    </submittedName>
</protein>
<name>A0A3D9IN88_9BACL</name>
<dbReference type="Pfam" id="PF12500">
    <property type="entry name" value="TRSP"/>
    <property type="match status" value="1"/>
</dbReference>
<dbReference type="InterPro" id="IPR041688">
    <property type="entry name" value="PRTase_2"/>
</dbReference>
<dbReference type="PIRSF" id="PIRSF020967">
    <property type="entry name" value="UCP020967"/>
    <property type="match status" value="1"/>
</dbReference>
<dbReference type="GO" id="GO:0016757">
    <property type="term" value="F:glycosyltransferase activity"/>
    <property type="evidence" value="ECO:0007669"/>
    <property type="project" value="UniProtKB-KW"/>
</dbReference>